<dbReference type="GO" id="GO:0046872">
    <property type="term" value="F:metal ion binding"/>
    <property type="evidence" value="ECO:0007669"/>
    <property type="project" value="UniProtKB-KW"/>
</dbReference>
<dbReference type="HAMAP" id="MF_00347">
    <property type="entry name" value="Polyphosphate_kinase"/>
    <property type="match status" value="1"/>
</dbReference>
<dbReference type="InterPro" id="IPR024953">
    <property type="entry name" value="PP_kinase_middle"/>
</dbReference>
<feature type="domain" description="Polyphosphate kinase C-terminal" evidence="10">
    <location>
        <begin position="506"/>
        <end position="677"/>
    </location>
</feature>
<name>A0A1Y1CDY6_9BACT</name>
<feature type="binding site" evidence="6">
    <location>
        <position position="44"/>
    </location>
    <ligand>
        <name>ATP</name>
        <dbReference type="ChEBI" id="CHEBI:30616"/>
    </ligand>
</feature>
<feature type="domain" description="Polyphosphate kinase middle" evidence="8">
    <location>
        <begin position="121"/>
        <end position="310"/>
    </location>
</feature>
<feature type="binding site" evidence="6">
    <location>
        <position position="567"/>
    </location>
    <ligand>
        <name>ATP</name>
        <dbReference type="ChEBI" id="CHEBI:30616"/>
    </ligand>
</feature>
<keyword evidence="1 6" id="KW-0597">Phosphoprotein</keyword>
<dbReference type="OrthoDB" id="9761456at2"/>
<feature type="domain" description="Polyphosphate kinase C-terminal" evidence="11">
    <location>
        <begin position="336"/>
        <end position="498"/>
    </location>
</feature>
<feature type="binding site" evidence="6">
    <location>
        <position position="380"/>
    </location>
    <ligand>
        <name>Mg(2+)</name>
        <dbReference type="ChEBI" id="CHEBI:18420"/>
    </ligand>
</feature>
<feature type="active site" description="Phosphohistidine intermediate" evidence="6">
    <location>
        <position position="440"/>
    </location>
</feature>
<gene>
    <name evidence="6" type="primary">ppk</name>
    <name evidence="12" type="ORF">ALGA_0149</name>
</gene>
<comment type="catalytic activity">
    <reaction evidence="6 7">
        <text>[phosphate](n) + ATP = [phosphate](n+1) + ADP</text>
        <dbReference type="Rhea" id="RHEA:19573"/>
        <dbReference type="Rhea" id="RHEA-COMP:9859"/>
        <dbReference type="Rhea" id="RHEA-COMP:14280"/>
        <dbReference type="ChEBI" id="CHEBI:16838"/>
        <dbReference type="ChEBI" id="CHEBI:30616"/>
        <dbReference type="ChEBI" id="CHEBI:456216"/>
        <dbReference type="EC" id="2.7.4.1"/>
    </reaction>
</comment>
<dbReference type="EMBL" id="AP018042">
    <property type="protein sequence ID" value="BAX78544.1"/>
    <property type="molecule type" value="Genomic_DNA"/>
</dbReference>
<dbReference type="NCBIfam" id="NF003917">
    <property type="entry name" value="PRK05443.1-1"/>
    <property type="match status" value="1"/>
</dbReference>
<accession>A0A1Y1CDY6</accession>
<dbReference type="KEGG" id="mbas:ALGA_0149"/>
<dbReference type="PANTHER" id="PTHR30218">
    <property type="entry name" value="POLYPHOSPHATE KINASE"/>
    <property type="match status" value="1"/>
</dbReference>
<feature type="domain" description="Polyphosphate kinase N-terminal" evidence="9">
    <location>
        <begin position="6"/>
        <end position="111"/>
    </location>
</feature>
<dbReference type="PIRSF" id="PIRSF015589">
    <property type="entry name" value="PP_kinase"/>
    <property type="match status" value="1"/>
</dbReference>
<evidence type="ECO:0000256" key="3">
    <source>
        <dbReference type="ARBA" id="ARBA00022741"/>
    </source>
</evidence>
<dbReference type="GO" id="GO:0005524">
    <property type="term" value="F:ATP binding"/>
    <property type="evidence" value="ECO:0007669"/>
    <property type="project" value="UniProtKB-KW"/>
</dbReference>
<dbReference type="InterPro" id="IPR036830">
    <property type="entry name" value="PP_kinase_middle_dom_sf"/>
</dbReference>
<evidence type="ECO:0000259" key="11">
    <source>
        <dbReference type="Pfam" id="PF17941"/>
    </source>
</evidence>
<dbReference type="AlphaFoldDB" id="A0A1Y1CDY6"/>
<evidence type="ECO:0000256" key="2">
    <source>
        <dbReference type="ARBA" id="ARBA00022679"/>
    </source>
</evidence>
<dbReference type="GO" id="GO:0006799">
    <property type="term" value="P:polyphosphate biosynthetic process"/>
    <property type="evidence" value="ECO:0007669"/>
    <property type="project" value="UniProtKB-UniRule"/>
</dbReference>
<evidence type="ECO:0000259" key="10">
    <source>
        <dbReference type="Pfam" id="PF13090"/>
    </source>
</evidence>
<dbReference type="Pfam" id="PF02503">
    <property type="entry name" value="PP_kinase"/>
    <property type="match status" value="1"/>
</dbReference>
<comment type="function">
    <text evidence="6 7">Catalyzes the reversible transfer of the terminal phosphate of ATP to form a long-chain polyphosphate (polyP).</text>
</comment>
<comment type="cofactor">
    <cofactor evidence="6">
        <name>Mg(2+)</name>
        <dbReference type="ChEBI" id="CHEBI:18420"/>
    </cofactor>
</comment>
<evidence type="ECO:0000256" key="6">
    <source>
        <dbReference type="HAMAP-Rule" id="MF_00347"/>
    </source>
</evidence>
<dbReference type="GO" id="GO:0008976">
    <property type="term" value="F:polyphosphate kinase activity"/>
    <property type="evidence" value="ECO:0007669"/>
    <property type="project" value="UniProtKB-UniRule"/>
</dbReference>
<reference evidence="12 13" key="1">
    <citation type="journal article" date="2018" name="Mar. Genomics">
        <title>Complete genome sequence of Marinifilaceae bacterium strain SPP2, isolated from the Antarctic marine sediment.</title>
        <authorList>
            <person name="Watanabe M."/>
            <person name="Kojima H."/>
            <person name="Fukui M."/>
        </authorList>
    </citation>
    <scope>NUCLEOTIDE SEQUENCE [LARGE SCALE GENOMIC DNA]</scope>
    <source>
        <strain evidence="12 13">SPP2</strain>
    </source>
</reference>
<keyword evidence="3 6" id="KW-0547">Nucleotide-binding</keyword>
<dbReference type="Pfam" id="PF13089">
    <property type="entry name" value="PP_kinase_N"/>
    <property type="match status" value="1"/>
</dbReference>
<dbReference type="GO" id="GO:0009358">
    <property type="term" value="C:polyphosphate kinase complex"/>
    <property type="evidence" value="ECO:0007669"/>
    <property type="project" value="InterPro"/>
</dbReference>
<comment type="similarity">
    <text evidence="6 7">Belongs to the polyphosphate kinase 1 (PPK1) family.</text>
</comment>
<dbReference type="NCBIfam" id="TIGR03705">
    <property type="entry name" value="poly_P_kin"/>
    <property type="match status" value="1"/>
</dbReference>
<sequence length="703" mass="82113">MPKYQFLNRDLSWLSFNKRVLQEASNTSLPLYERIKFLAIYSSNLDEFYRVRLGTYKRFTELPDEDKDILRENPDAILKNINAEVDRQQNEFGNIFTQQIIPALEEENIVLLRDQALCEEHHQFVKDFFLDNLLPHVQPILLLKKQIQPFLQNNVIYIAVKLFKKNKKEEEEGAPKARRSRYAIIKVPSHRFPRFIELPAKDDKHFIMFLDDIIKLRMKLLFPGYKIDSSYSFKLSRDADLLIEDEYSGDLIKMIANSLKKRETGTPSRFLYDAEIPKDFLKFLKDSFNLLNNDMVKGARYHNFQDFFGFPNPKYPELEQELFHPLKVDELHANKSVFKTIRLKDQILHFPYQSYEYVIRFLNEAAVDPKVEEIKATQYRVADNSAVVNALINAALNGKKVTVFVEVKARFDEEANLRSASEMRKAGVKIIDSIPGLKVHAKLALVLRKGDKKDYAFLSTGNFNENTAKIYSDHGLLTSDEVIITELKQLFDYLENQTEGYEFRKLLVGRFNLRRSLIELIDQEIQNVKNGQKGYIILKMNGLQERDMITKLYEASEKGVKIDLIIRGICCLKPNKTYAKNIRIIRIVDQFLEHGRIFYFHNLGEKLLYLSSADWMNRNIHRRIECAFPIQDKKIKKEIIDILNIQLQDNVSARLLDGKFNNLPIPINGKTKKIQSQKEIFAYLNKKGILSKSRKTRSAKDSV</sequence>
<evidence type="ECO:0000313" key="12">
    <source>
        <dbReference type="EMBL" id="BAX78544.1"/>
    </source>
</evidence>
<evidence type="ECO:0000259" key="8">
    <source>
        <dbReference type="Pfam" id="PF02503"/>
    </source>
</evidence>
<dbReference type="EC" id="2.7.4.1" evidence="6 7"/>
<evidence type="ECO:0000256" key="4">
    <source>
        <dbReference type="ARBA" id="ARBA00022777"/>
    </source>
</evidence>
<keyword evidence="5 6" id="KW-0067">ATP-binding</keyword>
<dbReference type="Gene3D" id="1.20.58.310">
    <property type="entry name" value="Polyphosphate kinase N-terminal domain"/>
    <property type="match status" value="1"/>
</dbReference>
<dbReference type="Gene3D" id="3.30.870.10">
    <property type="entry name" value="Endonuclease Chain A"/>
    <property type="match status" value="2"/>
</dbReference>
<keyword evidence="4 6" id="KW-0418">Kinase</keyword>
<organism evidence="12 13">
    <name type="scientific">Labilibaculum antarcticum</name>
    <dbReference type="NCBI Taxonomy" id="1717717"/>
    <lineage>
        <taxon>Bacteria</taxon>
        <taxon>Pseudomonadati</taxon>
        <taxon>Bacteroidota</taxon>
        <taxon>Bacteroidia</taxon>
        <taxon>Marinilabiliales</taxon>
        <taxon>Marinifilaceae</taxon>
        <taxon>Labilibaculum</taxon>
    </lineage>
</organism>
<keyword evidence="13" id="KW-1185">Reference proteome</keyword>
<protein>
    <recommendedName>
        <fullName evidence="6 7">Polyphosphate kinase</fullName>
        <ecNumber evidence="6 7">2.7.4.1</ecNumber>
    </recommendedName>
    <alternativeName>
        <fullName evidence="6">ATP-polyphosphate phosphotransferase</fullName>
    </alternativeName>
    <alternativeName>
        <fullName evidence="6">Polyphosphoric acid kinase</fullName>
    </alternativeName>
</protein>
<evidence type="ECO:0000259" key="9">
    <source>
        <dbReference type="Pfam" id="PF13089"/>
    </source>
</evidence>
<dbReference type="Pfam" id="PF13090">
    <property type="entry name" value="PP_kinase_C"/>
    <property type="match status" value="1"/>
</dbReference>
<dbReference type="InterPro" id="IPR036832">
    <property type="entry name" value="PPK_N_dom_sf"/>
</dbReference>
<evidence type="ECO:0000313" key="13">
    <source>
        <dbReference type="Proteomes" id="UP000218267"/>
    </source>
</evidence>
<keyword evidence="6" id="KW-0460">Magnesium</keyword>
<dbReference type="Proteomes" id="UP000218267">
    <property type="component" value="Chromosome"/>
</dbReference>
<feature type="binding site" evidence="6">
    <location>
        <position position="410"/>
    </location>
    <ligand>
        <name>Mg(2+)</name>
        <dbReference type="ChEBI" id="CHEBI:18420"/>
    </ligand>
</feature>
<dbReference type="SUPFAM" id="SSF56024">
    <property type="entry name" value="Phospholipase D/nuclease"/>
    <property type="match status" value="2"/>
</dbReference>
<reference evidence="13" key="2">
    <citation type="journal article" date="2020" name="Antonie Van Leeuwenhoek">
        <title>Labilibaculum antarcticum sp. nov., a novel facultative anaerobic, psychrotorelant bacterium isolated from marine sediment of Antarctica.</title>
        <authorList>
            <person name="Watanabe M."/>
            <person name="Kojima H."/>
            <person name="Fukui M."/>
        </authorList>
    </citation>
    <scope>NUCLEOTIDE SEQUENCE [LARGE SCALE GENOMIC DNA]</scope>
    <source>
        <strain evidence="13">SPP2</strain>
    </source>
</reference>
<dbReference type="InterPro" id="IPR025200">
    <property type="entry name" value="PPK_C_dom2"/>
</dbReference>
<dbReference type="CDD" id="cd09164">
    <property type="entry name" value="PLDc_EcPPK1_C1_like"/>
    <property type="match status" value="1"/>
</dbReference>
<dbReference type="Gene3D" id="3.30.1840.10">
    <property type="entry name" value="Polyphosphate kinase middle domain"/>
    <property type="match status" value="1"/>
</dbReference>
<evidence type="ECO:0000256" key="7">
    <source>
        <dbReference type="RuleBase" id="RU003800"/>
    </source>
</evidence>
<dbReference type="InterPro" id="IPR041108">
    <property type="entry name" value="PP_kinase_C_1"/>
</dbReference>
<dbReference type="RefSeq" id="WP_096427480.1">
    <property type="nucleotide sequence ID" value="NZ_AP018042.1"/>
</dbReference>
<dbReference type="SUPFAM" id="SSF143724">
    <property type="entry name" value="PHP14-like"/>
    <property type="match status" value="1"/>
</dbReference>
<evidence type="ECO:0000256" key="1">
    <source>
        <dbReference type="ARBA" id="ARBA00022553"/>
    </source>
</evidence>
<dbReference type="InterPro" id="IPR025198">
    <property type="entry name" value="PPK_N_dom"/>
</dbReference>
<proteinExistence type="inferred from homology"/>
<dbReference type="SUPFAM" id="SSF140356">
    <property type="entry name" value="PPK N-terminal domain-like"/>
    <property type="match status" value="1"/>
</dbReference>
<dbReference type="Pfam" id="PF17941">
    <property type="entry name" value="PP_kinase_C_1"/>
    <property type="match status" value="1"/>
</dbReference>
<feature type="binding site" evidence="6">
    <location>
        <position position="471"/>
    </location>
    <ligand>
        <name>ATP</name>
        <dbReference type="ChEBI" id="CHEBI:30616"/>
    </ligand>
</feature>
<comment type="PTM">
    <text evidence="6 7">An intermediate of this reaction is the autophosphorylated ppk in which a phosphate is covalently linked to a histidine residue through a N-P bond.</text>
</comment>
<dbReference type="PANTHER" id="PTHR30218:SF0">
    <property type="entry name" value="POLYPHOSPHATE KINASE"/>
    <property type="match status" value="1"/>
</dbReference>
<keyword evidence="6" id="KW-0479">Metal-binding</keyword>
<feature type="binding site" evidence="6">
    <location>
        <position position="594"/>
    </location>
    <ligand>
        <name>ATP</name>
        <dbReference type="ChEBI" id="CHEBI:30616"/>
    </ligand>
</feature>
<keyword evidence="2 6" id="KW-0808">Transferase</keyword>
<evidence type="ECO:0000256" key="5">
    <source>
        <dbReference type="ARBA" id="ARBA00022840"/>
    </source>
</evidence>
<dbReference type="InterPro" id="IPR003414">
    <property type="entry name" value="PP_kinase"/>
</dbReference>